<feature type="region of interest" description="Disordered" evidence="2">
    <location>
        <begin position="379"/>
        <end position="399"/>
    </location>
</feature>
<sequence>MHRCYVVLRNVSAVTLKMYYYILDGGEMYPNCGHHDNLSGFGFGNKIMDGLNGWQIINSNKDPVSVFLEELMVKSSKVTYSGWFSLFALSTLINSTFAISLGTNHCAISSWQAFSVGMSLRNLMILHIQSATVLKTLEFLLPMLQLANKDGQIEGAAPGKEKSSPNSLEEVDVVKYLLVHRRAELEDFLVSKLNQGQLLDVNERRCALKLVREAMSTELRVVRQYKNGWVLHAESEWQTYLQQLVHERGIFPVRKTSLTEDPERQLCPIEDPYRMRKKLERCKLKFDTIQNVLDGQFESVEIELSREKNENGFEASDTESESYFSLLDSGVKQIDDKYYDESFFKESDDIKEVASARSGRNDRDPSLISNFSFWSVSNEDEDGGISDGEVSSIDKDEEDDSNFFQTPLPSSSQVLFSVASSHTDCAEENVQKVTARFDSSSAETVTEVVEEKSDIFLGKRISQSGSKDIVPDVVDTSDPIQTMFSDNRSELCWAMSSELQKFTVGIETQLVEEIPGTGQHLTSWESILTKAIFGKFATSAATYPESRC</sequence>
<keyword evidence="1" id="KW-0853">WD repeat</keyword>
<dbReference type="PANTHER" id="PTHR46108:SF4">
    <property type="entry name" value="BLUE CHEESE"/>
    <property type="match status" value="1"/>
</dbReference>
<organism evidence="3">
    <name type="scientific">Vitis vinifera</name>
    <name type="common">Grape</name>
    <dbReference type="NCBI Taxonomy" id="29760"/>
    <lineage>
        <taxon>Eukaryota</taxon>
        <taxon>Viridiplantae</taxon>
        <taxon>Streptophyta</taxon>
        <taxon>Embryophyta</taxon>
        <taxon>Tracheophyta</taxon>
        <taxon>Spermatophyta</taxon>
        <taxon>Magnoliopsida</taxon>
        <taxon>eudicotyledons</taxon>
        <taxon>Gunneridae</taxon>
        <taxon>Pentapetalae</taxon>
        <taxon>rosids</taxon>
        <taxon>Vitales</taxon>
        <taxon>Vitaceae</taxon>
        <taxon>Viteae</taxon>
        <taxon>Vitis</taxon>
    </lineage>
</organism>
<evidence type="ECO:0000256" key="1">
    <source>
        <dbReference type="ARBA" id="ARBA00022574"/>
    </source>
</evidence>
<gene>
    <name evidence="3" type="ORF">VITISV_013929</name>
</gene>
<dbReference type="AlphaFoldDB" id="A5BPC5"/>
<dbReference type="ExpressionAtlas" id="A5BPC5">
    <property type="expression patterns" value="baseline and differential"/>
</dbReference>
<dbReference type="PANTHER" id="PTHR46108">
    <property type="entry name" value="BLUE CHEESE"/>
    <property type="match status" value="1"/>
</dbReference>
<dbReference type="EMBL" id="AM466475">
    <property type="protein sequence ID" value="CAN68160.1"/>
    <property type="molecule type" value="Genomic_DNA"/>
</dbReference>
<name>A5BPC5_VITVI</name>
<evidence type="ECO:0000313" key="3">
    <source>
        <dbReference type="EMBL" id="CAN68160.1"/>
    </source>
</evidence>
<evidence type="ECO:0000256" key="2">
    <source>
        <dbReference type="SAM" id="MobiDB-lite"/>
    </source>
</evidence>
<dbReference type="InterPro" id="IPR051944">
    <property type="entry name" value="BEACH_domain_protein"/>
</dbReference>
<accession>A5BPC5</accession>
<protein>
    <submittedName>
        <fullName evidence="3">Uncharacterized protein</fullName>
    </submittedName>
</protein>
<reference evidence="3" key="1">
    <citation type="journal article" date="2007" name="PLoS ONE">
        <title>The first genome sequence of an elite grapevine cultivar (Pinot noir Vitis vinifera L.): coping with a highly heterozygous genome.</title>
        <authorList>
            <person name="Velasco R."/>
            <person name="Zharkikh A."/>
            <person name="Troggio M."/>
            <person name="Cartwright D.A."/>
            <person name="Cestaro A."/>
            <person name="Pruss D."/>
            <person name="Pindo M."/>
            <person name="FitzGerald L.M."/>
            <person name="Vezzulli S."/>
            <person name="Reid J."/>
            <person name="Malacarne G."/>
            <person name="Iliev D."/>
            <person name="Coppola G."/>
            <person name="Wardell B."/>
            <person name="Micheletti D."/>
            <person name="Macalma T."/>
            <person name="Facci M."/>
            <person name="Mitchell J.T."/>
            <person name="Perazzolli M."/>
            <person name="Eldredge G."/>
            <person name="Gatto P."/>
            <person name="Oyzerski R."/>
            <person name="Moretto M."/>
            <person name="Gutin N."/>
            <person name="Stefanini M."/>
            <person name="Chen Y."/>
            <person name="Segala C."/>
            <person name="Davenport C."/>
            <person name="Dematte L."/>
            <person name="Mraz A."/>
            <person name="Battilana J."/>
            <person name="Stormo K."/>
            <person name="Costa F."/>
            <person name="Tao Q."/>
            <person name="Si-Ammour A."/>
            <person name="Harkins T."/>
            <person name="Lackey A."/>
            <person name="Perbost C."/>
            <person name="Taillon B."/>
            <person name="Stella A."/>
            <person name="Solovyev V."/>
            <person name="Fawcett J.A."/>
            <person name="Sterck L."/>
            <person name="Vandepoele K."/>
            <person name="Grando S.M."/>
            <person name="Toppo S."/>
            <person name="Moser C."/>
            <person name="Lanchbury J."/>
            <person name="Bogden R."/>
            <person name="Skolnick M."/>
            <person name="Sgaramella V."/>
            <person name="Bhatnagar S.K."/>
            <person name="Fontana P."/>
            <person name="Gutin A."/>
            <person name="Van de Peer Y."/>
            <person name="Salamini F."/>
            <person name="Viola R."/>
        </authorList>
    </citation>
    <scope>NUCLEOTIDE SEQUENCE</scope>
</reference>
<proteinExistence type="predicted"/>